<proteinExistence type="predicted"/>
<evidence type="ECO:0000313" key="1">
    <source>
        <dbReference type="EnsemblMetazoa" id="CJA38609.1"/>
    </source>
</evidence>
<sequence length="72" mass="8175">MTTLFCSWEEEGNGIEHMGTISPQHEAVAIVFFSEFYFHVKVQCDAPASRAAVVYRLRLVSAEGSRQHPNYQ</sequence>
<accession>A0A8R1EN63</accession>
<dbReference type="Proteomes" id="UP000005237">
    <property type="component" value="Unassembled WGS sequence"/>
</dbReference>
<reference evidence="2" key="1">
    <citation type="submission" date="2010-08" db="EMBL/GenBank/DDBJ databases">
        <authorList>
            <consortium name="Caenorhabditis japonica Sequencing Consortium"/>
            <person name="Wilson R.K."/>
        </authorList>
    </citation>
    <scope>NUCLEOTIDE SEQUENCE [LARGE SCALE GENOMIC DNA]</scope>
    <source>
        <strain evidence="2">DF5081</strain>
    </source>
</reference>
<evidence type="ECO:0000313" key="2">
    <source>
        <dbReference type="Proteomes" id="UP000005237"/>
    </source>
</evidence>
<organism evidence="1 2">
    <name type="scientific">Caenorhabditis japonica</name>
    <dbReference type="NCBI Taxonomy" id="281687"/>
    <lineage>
        <taxon>Eukaryota</taxon>
        <taxon>Metazoa</taxon>
        <taxon>Ecdysozoa</taxon>
        <taxon>Nematoda</taxon>
        <taxon>Chromadorea</taxon>
        <taxon>Rhabditida</taxon>
        <taxon>Rhabditina</taxon>
        <taxon>Rhabditomorpha</taxon>
        <taxon>Rhabditoidea</taxon>
        <taxon>Rhabditidae</taxon>
        <taxon>Peloderinae</taxon>
        <taxon>Caenorhabditis</taxon>
    </lineage>
</organism>
<name>A0A8R1EN63_CAEJA</name>
<dbReference type="AlphaFoldDB" id="A0A8R1EN63"/>
<protein>
    <submittedName>
        <fullName evidence="1">Uncharacterized protein</fullName>
    </submittedName>
</protein>
<keyword evidence="2" id="KW-1185">Reference proteome</keyword>
<dbReference type="EnsemblMetazoa" id="CJA38609.1">
    <property type="protein sequence ID" value="CJA38609.1"/>
    <property type="gene ID" value="WBGene00214456"/>
</dbReference>
<reference evidence="1" key="2">
    <citation type="submission" date="2022-06" db="UniProtKB">
        <authorList>
            <consortium name="EnsemblMetazoa"/>
        </authorList>
    </citation>
    <scope>IDENTIFICATION</scope>
    <source>
        <strain evidence="1">DF5081</strain>
    </source>
</reference>